<accession>W4UWJ9</accession>
<protein>
    <submittedName>
        <fullName evidence="3">ATPase</fullName>
    </submittedName>
</protein>
<dbReference type="PANTHER" id="PTHR33295:SF20">
    <property type="entry name" value="ATPASE"/>
    <property type="match status" value="1"/>
</dbReference>
<dbReference type="STRING" id="1445607.JCM10512_3342"/>
<name>W4UWJ9_9BACE</name>
<proteinExistence type="predicted"/>
<feature type="domain" description="DUF4143" evidence="2">
    <location>
        <begin position="191"/>
        <end position="337"/>
    </location>
</feature>
<gene>
    <name evidence="3" type="ORF">JCM10512_3342</name>
</gene>
<dbReference type="SUPFAM" id="SSF52540">
    <property type="entry name" value="P-loop containing nucleoside triphosphate hydrolases"/>
    <property type="match status" value="1"/>
</dbReference>
<feature type="domain" description="AAA" evidence="1">
    <location>
        <begin position="13"/>
        <end position="141"/>
    </location>
</feature>
<evidence type="ECO:0000313" key="4">
    <source>
        <dbReference type="Proteomes" id="UP000019131"/>
    </source>
</evidence>
<dbReference type="InterPro" id="IPR025420">
    <property type="entry name" value="DUF4143"/>
</dbReference>
<dbReference type="Pfam" id="PF13173">
    <property type="entry name" value="AAA_14"/>
    <property type="match status" value="1"/>
</dbReference>
<evidence type="ECO:0000259" key="1">
    <source>
        <dbReference type="Pfam" id="PF13173"/>
    </source>
</evidence>
<reference evidence="3 4" key="1">
    <citation type="journal article" date="2014" name="Genome Announc.">
        <title>Draft Genome Sequence of Bacteroides reticulotermitis Strain JCM 10512T, Isolated from the Gut of a Termite.</title>
        <authorList>
            <person name="Yuki M."/>
            <person name="Oshima K."/>
            <person name="Suda W."/>
            <person name="Sakamoto M."/>
            <person name="Iida T."/>
            <person name="Hattori M."/>
            <person name="Ohkuma M."/>
        </authorList>
    </citation>
    <scope>NUCLEOTIDE SEQUENCE [LARGE SCALE GENOMIC DNA]</scope>
    <source>
        <strain evidence="3 4">JCM 10512</strain>
    </source>
</reference>
<dbReference type="InterPro" id="IPR041682">
    <property type="entry name" value="AAA_14"/>
</dbReference>
<comment type="caution">
    <text evidence="3">The sequence shown here is derived from an EMBL/GenBank/DDBJ whole genome shotgun (WGS) entry which is preliminary data.</text>
</comment>
<organism evidence="3 4">
    <name type="scientific">Bacteroides reticulotermitis JCM 10512</name>
    <dbReference type="NCBI Taxonomy" id="1445607"/>
    <lineage>
        <taxon>Bacteria</taxon>
        <taxon>Pseudomonadati</taxon>
        <taxon>Bacteroidota</taxon>
        <taxon>Bacteroidia</taxon>
        <taxon>Bacteroidales</taxon>
        <taxon>Bacteroidaceae</taxon>
        <taxon>Bacteroides</taxon>
    </lineage>
</organism>
<dbReference type="PANTHER" id="PTHR33295">
    <property type="entry name" value="ATPASE"/>
    <property type="match status" value="1"/>
</dbReference>
<dbReference type="Gene3D" id="3.40.50.300">
    <property type="entry name" value="P-loop containing nucleotide triphosphate hydrolases"/>
    <property type="match status" value="1"/>
</dbReference>
<keyword evidence="4" id="KW-1185">Reference proteome</keyword>
<dbReference type="EMBL" id="BAIV01000021">
    <property type="protein sequence ID" value="GAE84958.1"/>
    <property type="molecule type" value="Genomic_DNA"/>
</dbReference>
<sequence>MSLLEKWKDKRVVKVVTGIRRCGKSTLLKMFRDRLLQQGINEKQILCLNLEDIDNEPYLDYRVLYGHVKKGLQKGKMNYLFFDEIQMVDNFQKAIDSLLLMDNVDIYVTGSNAYLLSGEIATLLSGRYVEIKMFPLSFSEYVSSLPATVSLDAAYRSYIEYGAFPYVTQLNADRALISDYLSGLYSTIVLKDVVTRKKIGDVMMLESVVKFLSDNIGNISAIKRISDTMTSAGRRISSHTVESYVSALLASYIFYSASRYDVKGMQYLKSGQKYYLADMGLRNIIIGTRTGDLGHILENVIFMELLRRGGEVYVGKADSTEIDFIIISGNMKTYYQVSLSVRDANTLKRELADFG</sequence>
<dbReference type="AlphaFoldDB" id="W4UWJ9"/>
<dbReference type="InterPro" id="IPR027417">
    <property type="entry name" value="P-loop_NTPase"/>
</dbReference>
<evidence type="ECO:0000259" key="2">
    <source>
        <dbReference type="Pfam" id="PF13635"/>
    </source>
</evidence>
<evidence type="ECO:0000313" key="3">
    <source>
        <dbReference type="EMBL" id="GAE84958.1"/>
    </source>
</evidence>
<dbReference type="Proteomes" id="UP000019131">
    <property type="component" value="Unassembled WGS sequence"/>
</dbReference>
<dbReference type="Pfam" id="PF13635">
    <property type="entry name" value="DUF4143"/>
    <property type="match status" value="1"/>
</dbReference>